<keyword evidence="5" id="KW-1185">Reference proteome</keyword>
<evidence type="ECO:0000256" key="2">
    <source>
        <dbReference type="SAM" id="SignalP"/>
    </source>
</evidence>
<feature type="chain" id="PRO_5043752611" evidence="2">
    <location>
        <begin position="25"/>
        <end position="344"/>
    </location>
</feature>
<dbReference type="PANTHER" id="PTHR22803">
    <property type="entry name" value="MANNOSE, PHOSPHOLIPASE, LECTIN RECEPTOR RELATED"/>
    <property type="match status" value="1"/>
</dbReference>
<feature type="domain" description="C-type lectin" evidence="3">
    <location>
        <begin position="39"/>
        <end position="163"/>
    </location>
</feature>
<feature type="compositionally biased region" description="Basic and acidic residues" evidence="1">
    <location>
        <begin position="268"/>
        <end position="277"/>
    </location>
</feature>
<comment type="caution">
    <text evidence="4">The sequence shown here is derived from an EMBL/GenBank/DDBJ whole genome shotgun (WGS) entry which is preliminary data.</text>
</comment>
<reference evidence="4 5" key="1">
    <citation type="journal article" date="2021" name="Elife">
        <title>Chloroplast acquisition without the gene transfer in kleptoplastic sea slugs, Plakobranchus ocellatus.</title>
        <authorList>
            <person name="Maeda T."/>
            <person name="Takahashi S."/>
            <person name="Yoshida T."/>
            <person name="Shimamura S."/>
            <person name="Takaki Y."/>
            <person name="Nagai Y."/>
            <person name="Toyoda A."/>
            <person name="Suzuki Y."/>
            <person name="Arimoto A."/>
            <person name="Ishii H."/>
            <person name="Satoh N."/>
            <person name="Nishiyama T."/>
            <person name="Hasebe M."/>
            <person name="Maruyama T."/>
            <person name="Minagawa J."/>
            <person name="Obokata J."/>
            <person name="Shigenobu S."/>
        </authorList>
    </citation>
    <scope>NUCLEOTIDE SEQUENCE [LARGE SCALE GENOMIC DNA]</scope>
</reference>
<organism evidence="4 5">
    <name type="scientific">Plakobranchus ocellatus</name>
    <dbReference type="NCBI Taxonomy" id="259542"/>
    <lineage>
        <taxon>Eukaryota</taxon>
        <taxon>Metazoa</taxon>
        <taxon>Spiralia</taxon>
        <taxon>Lophotrochozoa</taxon>
        <taxon>Mollusca</taxon>
        <taxon>Gastropoda</taxon>
        <taxon>Heterobranchia</taxon>
        <taxon>Euthyneura</taxon>
        <taxon>Panpulmonata</taxon>
        <taxon>Sacoglossa</taxon>
        <taxon>Placobranchoidea</taxon>
        <taxon>Plakobranchidae</taxon>
        <taxon>Plakobranchus</taxon>
    </lineage>
</organism>
<dbReference type="InterPro" id="IPR016186">
    <property type="entry name" value="C-type_lectin-like/link_sf"/>
</dbReference>
<dbReference type="PROSITE" id="PS50041">
    <property type="entry name" value="C_TYPE_LECTIN_2"/>
    <property type="match status" value="1"/>
</dbReference>
<evidence type="ECO:0000313" key="5">
    <source>
        <dbReference type="Proteomes" id="UP000735302"/>
    </source>
</evidence>
<dbReference type="CDD" id="cd00037">
    <property type="entry name" value="CLECT"/>
    <property type="match status" value="1"/>
</dbReference>
<dbReference type="EMBL" id="BLXT01003786">
    <property type="protein sequence ID" value="GFO06789.1"/>
    <property type="molecule type" value="Genomic_DNA"/>
</dbReference>
<dbReference type="Gene3D" id="3.10.100.10">
    <property type="entry name" value="Mannose-Binding Protein A, subunit A"/>
    <property type="match status" value="1"/>
</dbReference>
<feature type="region of interest" description="Disordered" evidence="1">
    <location>
        <begin position="268"/>
        <end position="314"/>
    </location>
</feature>
<dbReference type="SUPFAM" id="SSF56436">
    <property type="entry name" value="C-type lectin-like"/>
    <property type="match status" value="1"/>
</dbReference>
<dbReference type="InterPro" id="IPR016187">
    <property type="entry name" value="CTDL_fold"/>
</dbReference>
<evidence type="ECO:0000313" key="4">
    <source>
        <dbReference type="EMBL" id="GFO06789.1"/>
    </source>
</evidence>
<dbReference type="Proteomes" id="UP000735302">
    <property type="component" value="Unassembled WGS sequence"/>
</dbReference>
<gene>
    <name evidence="4" type="ORF">PoB_003329400</name>
</gene>
<dbReference type="AlphaFoldDB" id="A0AAV4AK47"/>
<evidence type="ECO:0000259" key="3">
    <source>
        <dbReference type="PROSITE" id="PS50041"/>
    </source>
</evidence>
<feature type="compositionally biased region" description="Basic and acidic residues" evidence="1">
    <location>
        <begin position="284"/>
        <end position="314"/>
    </location>
</feature>
<evidence type="ECO:0000256" key="1">
    <source>
        <dbReference type="SAM" id="MobiDB-lite"/>
    </source>
</evidence>
<protein>
    <submittedName>
        <fullName evidence="4">Flocculation protein flo11-like isoform x4</fullName>
    </submittedName>
</protein>
<feature type="signal peptide" evidence="2">
    <location>
        <begin position="1"/>
        <end position="24"/>
    </location>
</feature>
<dbReference type="InterPro" id="IPR050111">
    <property type="entry name" value="C-type_lectin/snaclec_domain"/>
</dbReference>
<keyword evidence="2" id="KW-0732">Signal</keyword>
<dbReference type="InterPro" id="IPR001304">
    <property type="entry name" value="C-type_lectin-like"/>
</dbReference>
<dbReference type="Pfam" id="PF00059">
    <property type="entry name" value="Lectin_C"/>
    <property type="match status" value="1"/>
</dbReference>
<sequence length="344" mass="40348">MATFGQCCFLIFWTIFFTTFFAEAQISLPCEPGWLKTPSGANCVKLFDNPTKSWYDARRACKSNGGDLVTIRDKDKSKFIEDQLIHKNYNPIWIGLRKLHGGYRWPWLDEDVNPNYTDWYVKPQLSIPKRYKKGMCVFLKNSKQAEAQGYSWRCVSKLQYICEKPIASPCEFGWVKTPRFQSCVKIYGKKEDKINECPKRGKKEDKINECPKRGKKEDKVNGCPKRGKREDKIIECPKRGKKEDKINECPKREKKKVKINECLKRGKKEDKINDRPKWGKKKDKINERPKRGKKEDKINECSKRGKKEDKINECPKRGKKKVKINECLKRGTKDKVNGFRMTAR</sequence>
<proteinExistence type="predicted"/>
<dbReference type="SMART" id="SM00034">
    <property type="entry name" value="CLECT"/>
    <property type="match status" value="1"/>
</dbReference>
<accession>A0AAV4AK47</accession>
<name>A0AAV4AK47_9GAST</name>